<keyword evidence="8" id="KW-1185">Reference proteome</keyword>
<dbReference type="GO" id="GO:0004089">
    <property type="term" value="F:carbonate dehydratase activity"/>
    <property type="evidence" value="ECO:0007669"/>
    <property type="project" value="UniProtKB-EC"/>
</dbReference>
<comment type="catalytic activity">
    <reaction evidence="5">
        <text>hydrogencarbonate + H(+) = CO2 + H2O</text>
        <dbReference type="Rhea" id="RHEA:10748"/>
        <dbReference type="ChEBI" id="CHEBI:15377"/>
        <dbReference type="ChEBI" id="CHEBI:15378"/>
        <dbReference type="ChEBI" id="CHEBI:16526"/>
        <dbReference type="ChEBI" id="CHEBI:17544"/>
        <dbReference type="EC" id="4.2.1.1"/>
    </reaction>
</comment>
<dbReference type="InterPro" id="IPR001765">
    <property type="entry name" value="Carbonic_anhydrase"/>
</dbReference>
<evidence type="ECO:0000256" key="4">
    <source>
        <dbReference type="ARBA" id="ARBA00023239"/>
    </source>
</evidence>
<evidence type="ECO:0000256" key="6">
    <source>
        <dbReference type="PIRSR" id="PIRSR601765-1"/>
    </source>
</evidence>
<dbReference type="InterPro" id="IPR006311">
    <property type="entry name" value="TAT_signal"/>
</dbReference>
<dbReference type="InterPro" id="IPR015892">
    <property type="entry name" value="Carbonic_anhydrase_CS"/>
</dbReference>
<dbReference type="PROSITE" id="PS51318">
    <property type="entry name" value="TAT"/>
    <property type="match status" value="1"/>
</dbReference>
<dbReference type="EC" id="4.2.1.1" evidence="2"/>
<comment type="cofactor">
    <cofactor evidence="6">
        <name>Zn(2+)</name>
        <dbReference type="ChEBI" id="CHEBI:29105"/>
    </cofactor>
    <text evidence="6">Binds 1 zinc ion per subunit.</text>
</comment>
<feature type="binding site" evidence="6">
    <location>
        <position position="93"/>
    </location>
    <ligand>
        <name>Zn(2+)</name>
        <dbReference type="ChEBI" id="CHEBI:29105"/>
    </ligand>
</feature>
<feature type="binding site" evidence="6">
    <location>
        <position position="91"/>
    </location>
    <ligand>
        <name>Zn(2+)</name>
        <dbReference type="ChEBI" id="CHEBI:29105"/>
    </ligand>
</feature>
<dbReference type="OrthoDB" id="9797527at2"/>
<dbReference type="Pfam" id="PF00484">
    <property type="entry name" value="Pro_CA"/>
    <property type="match status" value="1"/>
</dbReference>
<dbReference type="PANTHER" id="PTHR11002">
    <property type="entry name" value="CARBONIC ANHYDRASE"/>
    <property type="match status" value="1"/>
</dbReference>
<gene>
    <name evidence="7" type="ORF">B5V02_25310</name>
</gene>
<dbReference type="RefSeq" id="WP_111546840.1">
    <property type="nucleotide sequence ID" value="NZ_MZXV01000056.1"/>
</dbReference>
<dbReference type="PROSITE" id="PS00704">
    <property type="entry name" value="PROK_CO2_ANHYDRASE_1"/>
    <property type="match status" value="1"/>
</dbReference>
<evidence type="ECO:0000256" key="5">
    <source>
        <dbReference type="ARBA" id="ARBA00048348"/>
    </source>
</evidence>
<dbReference type="InterPro" id="IPR036874">
    <property type="entry name" value="Carbonic_anhydrase_sf"/>
</dbReference>
<dbReference type="GO" id="GO:0008270">
    <property type="term" value="F:zinc ion binding"/>
    <property type="evidence" value="ECO:0007669"/>
    <property type="project" value="InterPro"/>
</dbReference>
<evidence type="ECO:0000256" key="2">
    <source>
        <dbReference type="ARBA" id="ARBA00012925"/>
    </source>
</evidence>
<sequence length="239" mass="24418">MCSDCEGEGVDRRDFLKVGAGLVAIGLGGASWSARAAEGTATTLSPDEAIAALKSGNERYVSHPELCSIDLAAERNAVATHQAPWATVISCADSRVPPELIFGGHGVGDLFVARNAGNLVDTATLGTVEYGAAVLGSPLIVVLAHTSCGAVKAACDVVTKNATYPGAIGPMIEPILPAAIAVRSEAGDFVDNTAKESARRTARRLAVSSKLLAGLTGAGKLKIVAAIYDLETGVVTYIE</sequence>
<organism evidence="7 8">
    <name type="scientific">Mesorhizobium kowhaii</name>
    <dbReference type="NCBI Taxonomy" id="1300272"/>
    <lineage>
        <taxon>Bacteria</taxon>
        <taxon>Pseudomonadati</taxon>
        <taxon>Pseudomonadota</taxon>
        <taxon>Alphaproteobacteria</taxon>
        <taxon>Hyphomicrobiales</taxon>
        <taxon>Phyllobacteriaceae</taxon>
        <taxon>Mesorhizobium</taxon>
    </lineage>
</organism>
<dbReference type="Proteomes" id="UP000248616">
    <property type="component" value="Unassembled WGS sequence"/>
</dbReference>
<dbReference type="GO" id="GO:0015976">
    <property type="term" value="P:carbon utilization"/>
    <property type="evidence" value="ECO:0007669"/>
    <property type="project" value="InterPro"/>
</dbReference>
<dbReference type="PANTHER" id="PTHR11002:SF79">
    <property type="entry name" value="CARBONIC ANHYDRASE 2"/>
    <property type="match status" value="1"/>
</dbReference>
<keyword evidence="6" id="KW-0479">Metal-binding</keyword>
<name>A0A2W7C0T4_9HYPH</name>
<comment type="caution">
    <text evidence="7">The sequence shown here is derived from an EMBL/GenBank/DDBJ whole genome shotgun (WGS) entry which is preliminary data.</text>
</comment>
<dbReference type="SMART" id="SM00947">
    <property type="entry name" value="Pro_CA"/>
    <property type="match status" value="1"/>
</dbReference>
<accession>A0A2W7C0T4</accession>
<dbReference type="Gene3D" id="3.40.1050.10">
    <property type="entry name" value="Carbonic anhydrase"/>
    <property type="match status" value="1"/>
</dbReference>
<evidence type="ECO:0000313" key="8">
    <source>
        <dbReference type="Proteomes" id="UP000248616"/>
    </source>
</evidence>
<dbReference type="EMBL" id="MZXV01000056">
    <property type="protein sequence ID" value="PZV35398.1"/>
    <property type="molecule type" value="Genomic_DNA"/>
</dbReference>
<feature type="binding site" evidence="6">
    <location>
        <position position="148"/>
    </location>
    <ligand>
        <name>Zn(2+)</name>
        <dbReference type="ChEBI" id="CHEBI:29105"/>
    </ligand>
</feature>
<proteinExistence type="inferred from homology"/>
<keyword evidence="4" id="KW-0456">Lyase</keyword>
<dbReference type="AlphaFoldDB" id="A0A2W7C0T4"/>
<feature type="binding site" evidence="6">
    <location>
        <position position="145"/>
    </location>
    <ligand>
        <name>Zn(2+)</name>
        <dbReference type="ChEBI" id="CHEBI:29105"/>
    </ligand>
</feature>
<evidence type="ECO:0000256" key="1">
    <source>
        <dbReference type="ARBA" id="ARBA00006217"/>
    </source>
</evidence>
<protein>
    <recommendedName>
        <fullName evidence="2">carbonic anhydrase</fullName>
        <ecNumber evidence="2">4.2.1.1</ecNumber>
    </recommendedName>
</protein>
<keyword evidence="3 6" id="KW-0862">Zinc</keyword>
<evidence type="ECO:0000313" key="7">
    <source>
        <dbReference type="EMBL" id="PZV35398.1"/>
    </source>
</evidence>
<reference evidence="8" key="1">
    <citation type="submission" date="2017-03" db="EMBL/GenBank/DDBJ databases">
        <authorList>
            <person name="Safronova V.I."/>
            <person name="Sazanova A.L."/>
            <person name="Chirak E.R."/>
        </authorList>
    </citation>
    <scope>NUCLEOTIDE SEQUENCE [LARGE SCALE GENOMIC DNA]</scope>
    <source>
        <strain evidence="8">Ach-343</strain>
    </source>
</reference>
<evidence type="ECO:0000256" key="3">
    <source>
        <dbReference type="ARBA" id="ARBA00022833"/>
    </source>
</evidence>
<comment type="similarity">
    <text evidence="1">Belongs to the beta-class carbonic anhydrase family.</text>
</comment>
<dbReference type="SUPFAM" id="SSF53056">
    <property type="entry name" value="beta-carbonic anhydrase, cab"/>
    <property type="match status" value="1"/>
</dbReference>